<dbReference type="RefSeq" id="WP_164734641.1">
    <property type="nucleotide sequence ID" value="NZ_CP031423.1"/>
</dbReference>
<dbReference type="InterPro" id="IPR019533">
    <property type="entry name" value="Peptidase_S26"/>
</dbReference>
<protein>
    <recommendedName>
        <fullName evidence="5">Signal peptidase I</fullName>
        <ecNumber evidence="5">3.4.21.89</ecNumber>
    </recommendedName>
</protein>
<sequence length="175" mass="18781">MTSTVLLIALSVFAFFAIVVPFVLGAQTYTVLTGSMRPTMPPGTLIGTKPTDIEHVKIGDIITYQIESGDPAVITHRVISLARSGDGETILHTQGDDNSVADENPVIGEQVRGVVVYSVPYLGYPASLVTGETRSLFVIVLGLAVIAYGAQSLLRDLLRSLRSRRPRSVDRNAEA</sequence>
<dbReference type="InterPro" id="IPR036286">
    <property type="entry name" value="LexA/Signal_pep-like_sf"/>
</dbReference>
<evidence type="ECO:0000256" key="1">
    <source>
        <dbReference type="ARBA" id="ARBA00004370"/>
    </source>
</evidence>
<keyword evidence="3 6" id="KW-1133">Transmembrane helix</keyword>
<keyword evidence="4 6" id="KW-0472">Membrane</keyword>
<proteinExistence type="predicted"/>
<evidence type="ECO:0000256" key="5">
    <source>
        <dbReference type="NCBIfam" id="TIGR02228"/>
    </source>
</evidence>
<reference evidence="8 9" key="1">
    <citation type="submission" date="2018-08" db="EMBL/GenBank/DDBJ databases">
        <title>Microbacterium lemovicicum sp. nov., a bacterium isolated from a natural uranium-rich soil.</title>
        <authorList>
            <person name="ORTET P."/>
        </authorList>
    </citation>
    <scope>NUCLEOTIDE SEQUENCE [LARGE SCALE GENOMIC DNA]</scope>
    <source>
        <strain evidence="8 9">Viu22</strain>
    </source>
</reference>
<dbReference type="GO" id="GO:0006465">
    <property type="term" value="P:signal peptide processing"/>
    <property type="evidence" value="ECO:0007669"/>
    <property type="project" value="UniProtKB-UniRule"/>
</dbReference>
<dbReference type="GO" id="GO:0016020">
    <property type="term" value="C:membrane"/>
    <property type="evidence" value="ECO:0007669"/>
    <property type="project" value="UniProtKB-SubCell"/>
</dbReference>
<evidence type="ECO:0000256" key="6">
    <source>
        <dbReference type="SAM" id="Phobius"/>
    </source>
</evidence>
<dbReference type="InterPro" id="IPR001733">
    <property type="entry name" value="Peptidase_S26B"/>
</dbReference>
<accession>A0A3Q9J0Z6</accession>
<keyword evidence="8" id="KW-0378">Hydrolase</keyword>
<evidence type="ECO:0000313" key="8">
    <source>
        <dbReference type="EMBL" id="AZS37639.1"/>
    </source>
</evidence>
<keyword evidence="2 6" id="KW-0812">Transmembrane</keyword>
<feature type="transmembrane region" description="Helical" evidence="6">
    <location>
        <begin position="136"/>
        <end position="158"/>
    </location>
</feature>
<evidence type="ECO:0000256" key="4">
    <source>
        <dbReference type="ARBA" id="ARBA00023136"/>
    </source>
</evidence>
<evidence type="ECO:0000259" key="7">
    <source>
        <dbReference type="Pfam" id="PF10502"/>
    </source>
</evidence>
<dbReference type="PANTHER" id="PTHR10806:SF6">
    <property type="entry name" value="SIGNAL PEPTIDASE COMPLEX CATALYTIC SUBUNIT SEC11"/>
    <property type="match status" value="1"/>
</dbReference>
<dbReference type="KEGG" id="mlv:CVS47_02280"/>
<dbReference type="PANTHER" id="PTHR10806">
    <property type="entry name" value="SIGNAL PEPTIDASE COMPLEX CATALYTIC SUBUNIT SEC11"/>
    <property type="match status" value="1"/>
</dbReference>
<dbReference type="Proteomes" id="UP000276888">
    <property type="component" value="Chromosome"/>
</dbReference>
<organism evidence="8 9">
    <name type="scientific">Microbacterium lemovicicum</name>
    <dbReference type="NCBI Taxonomy" id="1072463"/>
    <lineage>
        <taxon>Bacteria</taxon>
        <taxon>Bacillati</taxon>
        <taxon>Actinomycetota</taxon>
        <taxon>Actinomycetes</taxon>
        <taxon>Micrococcales</taxon>
        <taxon>Microbacteriaceae</taxon>
        <taxon>Microbacterium</taxon>
    </lineage>
</organism>
<gene>
    <name evidence="8" type="primary">sipW</name>
    <name evidence="8" type="ORF">CVS47_02280</name>
</gene>
<dbReference type="NCBIfam" id="TIGR02228">
    <property type="entry name" value="sigpep_I_arch"/>
    <property type="match status" value="1"/>
</dbReference>
<dbReference type="SUPFAM" id="SSF51306">
    <property type="entry name" value="LexA/Signal peptidase"/>
    <property type="match status" value="1"/>
</dbReference>
<dbReference type="EC" id="3.4.21.89" evidence="5"/>
<dbReference type="GO" id="GO:0004252">
    <property type="term" value="F:serine-type endopeptidase activity"/>
    <property type="evidence" value="ECO:0007669"/>
    <property type="project" value="UniProtKB-UniRule"/>
</dbReference>
<evidence type="ECO:0000256" key="3">
    <source>
        <dbReference type="ARBA" id="ARBA00022989"/>
    </source>
</evidence>
<name>A0A3Q9J0Z6_9MICO</name>
<dbReference type="Pfam" id="PF10502">
    <property type="entry name" value="Peptidase_S26"/>
    <property type="match status" value="1"/>
</dbReference>
<dbReference type="AlphaFoldDB" id="A0A3Q9J0Z6"/>
<dbReference type="CDD" id="cd06530">
    <property type="entry name" value="S26_SPase_I"/>
    <property type="match status" value="1"/>
</dbReference>
<dbReference type="GO" id="GO:0009003">
    <property type="term" value="F:signal peptidase activity"/>
    <property type="evidence" value="ECO:0007669"/>
    <property type="project" value="UniProtKB-EC"/>
</dbReference>
<keyword evidence="9" id="KW-1185">Reference proteome</keyword>
<evidence type="ECO:0000256" key="2">
    <source>
        <dbReference type="ARBA" id="ARBA00022692"/>
    </source>
</evidence>
<feature type="domain" description="Peptidase S26" evidence="7">
    <location>
        <begin position="8"/>
        <end position="82"/>
    </location>
</feature>
<evidence type="ECO:0000313" key="9">
    <source>
        <dbReference type="Proteomes" id="UP000276888"/>
    </source>
</evidence>
<dbReference type="EMBL" id="CP031423">
    <property type="protein sequence ID" value="AZS37639.1"/>
    <property type="molecule type" value="Genomic_DNA"/>
</dbReference>
<comment type="subcellular location">
    <subcellularLocation>
        <location evidence="1">Membrane</location>
    </subcellularLocation>
</comment>